<dbReference type="EMBL" id="JBBXJM010000003">
    <property type="protein sequence ID" value="KAL1410385.1"/>
    <property type="molecule type" value="Genomic_DNA"/>
</dbReference>
<dbReference type="PANTHER" id="PTHR11994">
    <property type="entry name" value="60S RIBOSOMAL PROTEIN L11-RELATED"/>
    <property type="match status" value="1"/>
</dbReference>
<evidence type="ECO:0000256" key="2">
    <source>
        <dbReference type="ARBA" id="ARBA00022980"/>
    </source>
</evidence>
<dbReference type="Gene3D" id="3.30.1440.10">
    <property type="match status" value="1"/>
</dbReference>
<accession>A0ABR3Q6M3</accession>
<evidence type="ECO:0000313" key="6">
    <source>
        <dbReference type="Proteomes" id="UP001565368"/>
    </source>
</evidence>
<keyword evidence="3" id="KW-0687">Ribonucleoprotein</keyword>
<dbReference type="GeneID" id="95985438"/>
<protein>
    <submittedName>
        <fullName evidence="5">54S ribosomal protein L7, mitochondrial</fullName>
    </submittedName>
</protein>
<dbReference type="GO" id="GO:0005840">
    <property type="term" value="C:ribosome"/>
    <property type="evidence" value="ECO:0007669"/>
    <property type="project" value="UniProtKB-KW"/>
</dbReference>
<comment type="caution">
    <text evidence="5">The sequence shown here is derived from an EMBL/GenBank/DDBJ whole genome shotgun (WGS) entry which is preliminary data.</text>
</comment>
<dbReference type="Proteomes" id="UP001565368">
    <property type="component" value="Unassembled WGS sequence"/>
</dbReference>
<keyword evidence="2 5" id="KW-0689">Ribosomal protein</keyword>
<sequence>MSLRTAVASASRAASFSPLAASVRYASSSSSAAAAASTSAAPADTWTIPEVHLGPTHQVRYRDHYNNTLASDIMYMTYNHRATAAADVAVANAVASAQGEQAPVTGYEANRPASAPRGNRPVKQVTKGITADRIPEIESITLHTMVKEAISSKHQLLNGIMLLKAISGESMQGGGRASSGVQVVVSRNGAAAFKLRAGMPVAAKVELRGDAMYDFLQSLVDFVLPRIREFPGIPLPSSSASKTSPSALSGVVSFGLSRQAAALFPQVEANIDNFPRVPGFHIHIKTTARGKDAQEFSRALLSGFRIPFHRK</sequence>
<evidence type="ECO:0000256" key="1">
    <source>
        <dbReference type="ARBA" id="ARBA00008553"/>
    </source>
</evidence>
<dbReference type="InterPro" id="IPR031309">
    <property type="entry name" value="Ribosomal_uL5_C"/>
</dbReference>
<dbReference type="RefSeq" id="XP_069210329.1">
    <property type="nucleotide sequence ID" value="XM_069352911.1"/>
</dbReference>
<organism evidence="5 6">
    <name type="scientific">Vanrija albida</name>
    <dbReference type="NCBI Taxonomy" id="181172"/>
    <lineage>
        <taxon>Eukaryota</taxon>
        <taxon>Fungi</taxon>
        <taxon>Dikarya</taxon>
        <taxon>Basidiomycota</taxon>
        <taxon>Agaricomycotina</taxon>
        <taxon>Tremellomycetes</taxon>
        <taxon>Trichosporonales</taxon>
        <taxon>Trichosporonaceae</taxon>
        <taxon>Vanrija</taxon>
    </lineage>
</organism>
<evidence type="ECO:0000259" key="4">
    <source>
        <dbReference type="Pfam" id="PF00673"/>
    </source>
</evidence>
<gene>
    <name evidence="5" type="primary">mrpl7</name>
    <name evidence="5" type="ORF">Q8F55_004395</name>
</gene>
<dbReference type="InterPro" id="IPR002132">
    <property type="entry name" value="Ribosomal_uL5"/>
</dbReference>
<reference evidence="5 6" key="1">
    <citation type="submission" date="2023-08" db="EMBL/GenBank/DDBJ databases">
        <title>Annotated Genome Sequence of Vanrija albida AlHP1.</title>
        <authorList>
            <person name="Herzog R."/>
        </authorList>
    </citation>
    <scope>NUCLEOTIDE SEQUENCE [LARGE SCALE GENOMIC DNA]</scope>
    <source>
        <strain evidence="5 6">AlHP1</strain>
    </source>
</reference>
<dbReference type="InterPro" id="IPR022803">
    <property type="entry name" value="Ribosomal_uL5_dom_sf"/>
</dbReference>
<evidence type="ECO:0000313" key="5">
    <source>
        <dbReference type="EMBL" id="KAL1410385.1"/>
    </source>
</evidence>
<proteinExistence type="inferred from homology"/>
<name>A0ABR3Q6M3_9TREE</name>
<feature type="domain" description="Large ribosomal subunit protein uL5 C-terminal" evidence="4">
    <location>
        <begin position="200"/>
        <end position="308"/>
    </location>
</feature>
<dbReference type="Pfam" id="PF00673">
    <property type="entry name" value="Ribosomal_L5_C"/>
    <property type="match status" value="1"/>
</dbReference>
<comment type="similarity">
    <text evidence="1">Belongs to the universal ribosomal protein uL5 family.</text>
</comment>
<evidence type="ECO:0000256" key="3">
    <source>
        <dbReference type="ARBA" id="ARBA00023274"/>
    </source>
</evidence>
<keyword evidence="6" id="KW-1185">Reference proteome</keyword>
<dbReference type="SUPFAM" id="SSF55282">
    <property type="entry name" value="RL5-like"/>
    <property type="match status" value="1"/>
</dbReference>